<protein>
    <submittedName>
        <fullName evidence="2">Uncharacterized protein</fullName>
    </submittedName>
</protein>
<name>A0A9W7AP17_9STRA</name>
<dbReference type="Proteomes" id="UP001165082">
    <property type="component" value="Unassembled WGS sequence"/>
</dbReference>
<accession>A0A9W7AP17</accession>
<dbReference type="AlphaFoldDB" id="A0A9W7AP17"/>
<evidence type="ECO:0000313" key="2">
    <source>
        <dbReference type="EMBL" id="GMH71305.1"/>
    </source>
</evidence>
<feature type="compositionally biased region" description="Low complexity" evidence="1">
    <location>
        <begin position="1"/>
        <end position="13"/>
    </location>
</feature>
<keyword evidence="3" id="KW-1185">Reference proteome</keyword>
<feature type="compositionally biased region" description="Polar residues" evidence="1">
    <location>
        <begin position="14"/>
        <end position="28"/>
    </location>
</feature>
<reference evidence="2" key="1">
    <citation type="submission" date="2022-07" db="EMBL/GenBank/DDBJ databases">
        <title>Genome analysis of Parmales, a sister group of diatoms, reveals the evolutionary specialization of diatoms from phago-mixotrophs to photoautotrophs.</title>
        <authorList>
            <person name="Ban H."/>
            <person name="Sato S."/>
            <person name="Yoshikawa S."/>
            <person name="Kazumasa Y."/>
            <person name="Nakamura Y."/>
            <person name="Ichinomiya M."/>
            <person name="Saitoh K."/>
            <person name="Sato N."/>
            <person name="Blanc-Mathieu R."/>
            <person name="Endo H."/>
            <person name="Kuwata A."/>
            <person name="Ogata H."/>
        </authorList>
    </citation>
    <scope>NUCLEOTIDE SEQUENCE</scope>
</reference>
<sequence length="115" mass="12658">MIPSSIPSTSNSTFRSNTKILHSSGSASRQERYGAASEMLSMIDQSGGTRLLSRLKQAKAMYTEQLSSKTMSDQIYDENGRLVQEKERHWRDGGGSSAMNGVNLMGKKGLLEQIK</sequence>
<dbReference type="EMBL" id="BRXZ01002842">
    <property type="protein sequence ID" value="GMH71305.1"/>
    <property type="molecule type" value="Genomic_DNA"/>
</dbReference>
<feature type="region of interest" description="Disordered" evidence="1">
    <location>
        <begin position="1"/>
        <end position="33"/>
    </location>
</feature>
<proteinExistence type="predicted"/>
<evidence type="ECO:0000256" key="1">
    <source>
        <dbReference type="SAM" id="MobiDB-lite"/>
    </source>
</evidence>
<evidence type="ECO:0000313" key="3">
    <source>
        <dbReference type="Proteomes" id="UP001165082"/>
    </source>
</evidence>
<feature type="non-terminal residue" evidence="2">
    <location>
        <position position="115"/>
    </location>
</feature>
<comment type="caution">
    <text evidence="2">The sequence shown here is derived from an EMBL/GenBank/DDBJ whole genome shotgun (WGS) entry which is preliminary data.</text>
</comment>
<organism evidence="2 3">
    <name type="scientific">Triparma retinervis</name>
    <dbReference type="NCBI Taxonomy" id="2557542"/>
    <lineage>
        <taxon>Eukaryota</taxon>
        <taxon>Sar</taxon>
        <taxon>Stramenopiles</taxon>
        <taxon>Ochrophyta</taxon>
        <taxon>Bolidophyceae</taxon>
        <taxon>Parmales</taxon>
        <taxon>Triparmaceae</taxon>
        <taxon>Triparma</taxon>
    </lineage>
</organism>
<gene>
    <name evidence="2" type="ORF">TrRE_jg6643</name>
</gene>